<dbReference type="Pfam" id="PF18160">
    <property type="entry name" value="SLATT_5"/>
    <property type="match status" value="1"/>
</dbReference>
<proteinExistence type="predicted"/>
<feature type="transmembrane region" description="Helical" evidence="1">
    <location>
        <begin position="55"/>
        <end position="80"/>
    </location>
</feature>
<feature type="transmembrane region" description="Helical" evidence="1">
    <location>
        <begin position="200"/>
        <end position="217"/>
    </location>
</feature>
<feature type="transmembrane region" description="Helical" evidence="1">
    <location>
        <begin position="86"/>
        <end position="103"/>
    </location>
</feature>
<evidence type="ECO:0000313" key="3">
    <source>
        <dbReference type="EMBL" id="GGI57369.1"/>
    </source>
</evidence>
<name>A0ABQ2BZ43_9FLAO</name>
<evidence type="ECO:0000259" key="2">
    <source>
        <dbReference type="Pfam" id="PF18160"/>
    </source>
</evidence>
<sequence>MSEEIVSSEEIETTSGQQYLDKDFSVELNFKFWTTKGARFVASHRFKTINQLSSYSLGFLSAYLIILGLLSVFGIGTRFVVTSDQFALISTSLSILILVFSQLEGSNDYRLRAEKFHDCALEISELYNKLRYLKTSSMTQDEINKLSEKLSVEYSTILKKYENHKYIDFLKFQTTKNDYFNLKWYDVLWIRLKYYCGTQLLYHILIVLPPILIYFIIS</sequence>
<dbReference type="RefSeq" id="WP_188374284.1">
    <property type="nucleotide sequence ID" value="NZ_BMDQ01000002.1"/>
</dbReference>
<protein>
    <recommendedName>
        <fullName evidence="2">SMODS and SLOG-associating 2TM effector domain-containing protein</fullName>
    </recommendedName>
</protein>
<gene>
    <name evidence="3" type="ORF">GCM10011444_16780</name>
</gene>
<keyword evidence="1" id="KW-1133">Transmembrane helix</keyword>
<keyword evidence="1" id="KW-0472">Membrane</keyword>
<dbReference type="InterPro" id="IPR041115">
    <property type="entry name" value="SLATT_5"/>
</dbReference>
<dbReference type="EMBL" id="BMDQ01000002">
    <property type="protein sequence ID" value="GGI57369.1"/>
    <property type="molecule type" value="Genomic_DNA"/>
</dbReference>
<comment type="caution">
    <text evidence="3">The sequence shown here is derived from an EMBL/GenBank/DDBJ whole genome shotgun (WGS) entry which is preliminary data.</text>
</comment>
<dbReference type="Proteomes" id="UP000624701">
    <property type="component" value="Unassembled WGS sequence"/>
</dbReference>
<accession>A0ABQ2BZ43</accession>
<evidence type="ECO:0000256" key="1">
    <source>
        <dbReference type="SAM" id="Phobius"/>
    </source>
</evidence>
<feature type="domain" description="SMODS and SLOG-associating 2TM effector" evidence="2">
    <location>
        <begin position="22"/>
        <end position="215"/>
    </location>
</feature>
<dbReference type="NCBIfam" id="NF033631">
    <property type="entry name" value="SLATT_5"/>
    <property type="match status" value="1"/>
</dbReference>
<keyword evidence="4" id="KW-1185">Reference proteome</keyword>
<evidence type="ECO:0000313" key="4">
    <source>
        <dbReference type="Proteomes" id="UP000624701"/>
    </source>
</evidence>
<reference evidence="4" key="1">
    <citation type="journal article" date="2019" name="Int. J. Syst. Evol. Microbiol.">
        <title>The Global Catalogue of Microorganisms (GCM) 10K type strain sequencing project: providing services to taxonomists for standard genome sequencing and annotation.</title>
        <authorList>
            <consortium name="The Broad Institute Genomics Platform"/>
            <consortium name="The Broad Institute Genome Sequencing Center for Infectious Disease"/>
            <person name="Wu L."/>
            <person name="Ma J."/>
        </authorList>
    </citation>
    <scope>NUCLEOTIDE SEQUENCE [LARGE SCALE GENOMIC DNA]</scope>
    <source>
        <strain evidence="4">CCM 8681</strain>
    </source>
</reference>
<keyword evidence="1" id="KW-0812">Transmembrane</keyword>
<organism evidence="3 4">
    <name type="scientific">Winogradskyella haliclonae</name>
    <dbReference type="NCBI Taxonomy" id="2048558"/>
    <lineage>
        <taxon>Bacteria</taxon>
        <taxon>Pseudomonadati</taxon>
        <taxon>Bacteroidota</taxon>
        <taxon>Flavobacteriia</taxon>
        <taxon>Flavobacteriales</taxon>
        <taxon>Flavobacteriaceae</taxon>
        <taxon>Winogradskyella</taxon>
    </lineage>
</organism>